<dbReference type="HOGENOM" id="CLU_003246_0_0_1"/>
<evidence type="ECO:0000256" key="1">
    <source>
        <dbReference type="ARBA" id="ARBA00004123"/>
    </source>
</evidence>
<reference evidence="10 12" key="1">
    <citation type="journal article" date="2011" name="Science">
        <title>Comparative functional genomics of the fission yeasts.</title>
        <authorList>
            <person name="Rhind N."/>
            <person name="Chen Z."/>
            <person name="Yassour M."/>
            <person name="Thompson D.A."/>
            <person name="Haas B.J."/>
            <person name="Habib N."/>
            <person name="Wapinski I."/>
            <person name="Roy S."/>
            <person name="Lin M.F."/>
            <person name="Heiman D.I."/>
            <person name="Young S.K."/>
            <person name="Furuya K."/>
            <person name="Guo Y."/>
            <person name="Pidoux A."/>
            <person name="Chen H.M."/>
            <person name="Robbertse B."/>
            <person name="Goldberg J.M."/>
            <person name="Aoki K."/>
            <person name="Bayne E.H."/>
            <person name="Berlin A.M."/>
            <person name="Desjardins C.A."/>
            <person name="Dobbs E."/>
            <person name="Dukaj L."/>
            <person name="Fan L."/>
            <person name="FitzGerald M.G."/>
            <person name="French C."/>
            <person name="Gujja S."/>
            <person name="Hansen K."/>
            <person name="Keifenheim D."/>
            <person name="Levin J.Z."/>
            <person name="Mosher R.A."/>
            <person name="Mueller C.A."/>
            <person name="Pfiffner J."/>
            <person name="Priest M."/>
            <person name="Russ C."/>
            <person name="Smialowska A."/>
            <person name="Swoboda P."/>
            <person name="Sykes S.M."/>
            <person name="Vaughn M."/>
            <person name="Vengrova S."/>
            <person name="Yoder R."/>
            <person name="Zeng Q."/>
            <person name="Allshire R."/>
            <person name="Baulcombe D."/>
            <person name="Birren B.W."/>
            <person name="Brown W."/>
            <person name="Ekwall K."/>
            <person name="Kellis M."/>
            <person name="Leatherwood J."/>
            <person name="Levin H."/>
            <person name="Margalit H."/>
            <person name="Martienssen R."/>
            <person name="Nieduszynski C.A."/>
            <person name="Spatafora J.W."/>
            <person name="Friedman N."/>
            <person name="Dalgaard J.Z."/>
            <person name="Baumann P."/>
            <person name="Niki H."/>
            <person name="Regev A."/>
            <person name="Nusbaum C."/>
        </authorList>
    </citation>
    <scope>NUCLEOTIDE SEQUENCE [LARGE SCALE GENOMIC DNA]</scope>
    <source>
        <strain evidence="12">yFS275 / FY16936</strain>
    </source>
</reference>
<dbReference type="GO" id="GO:0005686">
    <property type="term" value="C:U2 snRNP"/>
    <property type="evidence" value="ECO:0000318"/>
    <property type="project" value="GO_Central"/>
</dbReference>
<evidence type="ECO:0000259" key="8">
    <source>
        <dbReference type="Pfam" id="PF10433"/>
    </source>
</evidence>
<evidence type="ECO:0000256" key="2">
    <source>
        <dbReference type="ARBA" id="ARBA00022664"/>
    </source>
</evidence>
<dbReference type="Proteomes" id="UP000001744">
    <property type="component" value="Unassembled WGS sequence"/>
</dbReference>
<dbReference type="Pfam" id="PF23726">
    <property type="entry name" value="Beta-prop_RSE1_2nd"/>
    <property type="match status" value="1"/>
</dbReference>
<protein>
    <submittedName>
        <fullName evidence="10">U2 snRNP-associated protein Sap130</fullName>
    </submittedName>
</protein>
<accession>B6K1S3</accession>
<dbReference type="GeneID" id="7050160"/>
<dbReference type="FunFam" id="2.130.10.10:FF:001143">
    <property type="entry name" value="Pre-mRNA-splicing factor rse-1, putative"/>
    <property type="match status" value="1"/>
</dbReference>
<evidence type="ECO:0000256" key="5">
    <source>
        <dbReference type="ARBA" id="ARBA00023242"/>
    </source>
</evidence>
<dbReference type="SUPFAM" id="SSF50978">
    <property type="entry name" value="WD40 repeat-like"/>
    <property type="match status" value="2"/>
</dbReference>
<dbReference type="InterPro" id="IPR050358">
    <property type="entry name" value="RSE1/DDB1/CFT1"/>
</dbReference>
<evidence type="ECO:0000259" key="7">
    <source>
        <dbReference type="Pfam" id="PF03178"/>
    </source>
</evidence>
<name>B6K1S3_SCHJY</name>
<keyword evidence="4" id="KW-0508">mRNA splicing</keyword>
<evidence type="ECO:0000313" key="11">
    <source>
        <dbReference type="JaponicusDB" id="SJAG_02185"/>
    </source>
</evidence>
<comment type="similarity">
    <text evidence="6">Belongs to the RSE1 family.</text>
</comment>
<comment type="subcellular location">
    <subcellularLocation>
        <location evidence="1">Nucleus</location>
    </subcellularLocation>
</comment>
<dbReference type="InterPro" id="IPR036322">
    <property type="entry name" value="WD40_repeat_dom_sf"/>
</dbReference>
<dbReference type="Pfam" id="PF10433">
    <property type="entry name" value="Beta-prop_RSE1_1st"/>
    <property type="match status" value="1"/>
</dbReference>
<sequence>MDTFPSLFLYSLTAQNSNYVQSSCVAQLTGKKAQEIVIATGSRVHVYRIDPNEGRMNLMISQNCYGIVRNIAPLRLTGFKKDYLVLTSDSGRFTILEYDIGKNKLVSVYQEAFGKSGIRRIVPGEYLALDAKGRAAMVASTEKNKLVYVLNRDSEANLTISSPLEAHKAGTICFDLVGLDTGYENPIFAALEVEYSDLDHDPLGELYKHSEKVLTYYELDLGLNHVVKRWSKVVDRSAYKLIRVPGGNDGPSGVIVISTGWISYRHLQRQSHFVPIPTRETKATTNTALPIIVSAVMHKMRDSFFYLLQNSDGDLLKLTMELDDHSQVKELRIKYFDTIPFAAILNILKSGLLFAGCEGGNHHLYQFESLAIDDDEPEFSSANFSEEQSKHSPKKLTYKLHPLQNISLLDEIPSLFPLTDAIVTRTSTDANSQLYTLCGRHKEASLRLLKRGVSATEVVLSELPGAPIAIWTVKQKLNDPYDKYMVLSFTNGTLVLSIGETVEEVLDSGLLSSVSTLNVRQLGRSSVVQIHSKGIRCISANKEVTEWKTPADTVITNSAINEQQIVVSLSNDELAYFEMDDEYGQLNEYQERKLLTSPVTALALGPVPQGSKRSNFLCLASEDSTVRIVSLDPYTTLENLSVQALSAPASSLCMVNMEVTGYETLYLHIGLSNGVYLRTVVDVTSGQLIDTRTRFLGPRPIRLSPIIVRGKQSVLAIANRSYLSYSNEQTLQVSPLLYSPLEYADSFASHQCPEGIVGIHQNILKIFTVEATHDDLKQDVFPLSCTPKRVIKHPELDILYILQSERHCPNSTNEWITVLSIFDMNEKKMIEGLTFNEASFDLCYAFFRSRNEGFLVCSSAINYDISKQSCSNGVLRVYSLNDGGLSLKCISETETDSFARVLKPFHGRLIAGVGPFLRVYDLGNKKLLRKSEVRAVPNFITTIQTQGYRIIVTDAQHSAFFVVFKPEDNRYIVFADDCVARWATATAMVDYDTVVGGDKFSNLWLLRCPESVSQLADEENSGSKLLHEKPFLHSSPHKLDLMAHTFVNDIPTSIQKVQLVEGARDVIMWTGLLGTIGVLSPFVNREDVRFFQQLESLLRAEDLSIVGRDHLAYRSYYVPVKCVVDGDLCEQYYNLPRDKQESIANELDRTVIEVCKKIEDLRVRSF</sequence>
<dbReference type="PANTHER" id="PTHR10644">
    <property type="entry name" value="DNA REPAIR/RNA PROCESSING CPSF FAMILY"/>
    <property type="match status" value="1"/>
</dbReference>
<evidence type="ECO:0000256" key="4">
    <source>
        <dbReference type="ARBA" id="ARBA00023187"/>
    </source>
</evidence>
<dbReference type="STRING" id="402676.B6K1S3"/>
<dbReference type="GO" id="GO:0000398">
    <property type="term" value="P:mRNA splicing, via spliceosome"/>
    <property type="evidence" value="ECO:0000318"/>
    <property type="project" value="GO_Central"/>
</dbReference>
<evidence type="ECO:0000256" key="6">
    <source>
        <dbReference type="ARBA" id="ARBA00038266"/>
    </source>
</evidence>
<evidence type="ECO:0000259" key="9">
    <source>
        <dbReference type="Pfam" id="PF23726"/>
    </source>
</evidence>
<dbReference type="JaponicusDB" id="SJAG_02185">
    <property type="gene designation" value="prp12"/>
</dbReference>
<evidence type="ECO:0000313" key="10">
    <source>
        <dbReference type="EMBL" id="EEB07104.1"/>
    </source>
</evidence>
<feature type="domain" description="RSE1/DDB1/CPSF1 second beta-propeller" evidence="9">
    <location>
        <begin position="456"/>
        <end position="769"/>
    </location>
</feature>
<dbReference type="OrthoDB" id="436637at2759"/>
<dbReference type="RefSeq" id="XP_002173397.1">
    <property type="nucleotide sequence ID" value="XM_002173361.2"/>
</dbReference>
<proteinExistence type="inferred from homology"/>
<dbReference type="OMA" id="PRATGHW"/>
<organism evidence="10 12">
    <name type="scientific">Schizosaccharomyces japonicus (strain yFS275 / FY16936)</name>
    <name type="common">Fission yeast</name>
    <dbReference type="NCBI Taxonomy" id="402676"/>
    <lineage>
        <taxon>Eukaryota</taxon>
        <taxon>Fungi</taxon>
        <taxon>Dikarya</taxon>
        <taxon>Ascomycota</taxon>
        <taxon>Taphrinomycotina</taxon>
        <taxon>Schizosaccharomycetes</taxon>
        <taxon>Schizosaccharomycetales</taxon>
        <taxon>Schizosaccharomycetaceae</taxon>
        <taxon>Schizosaccharomyces</taxon>
    </lineage>
</organism>
<feature type="domain" description="RSE1/DDB1/CPSF1 C-terminal" evidence="7">
    <location>
        <begin position="819"/>
        <end position="1133"/>
    </location>
</feature>
<dbReference type="eggNOG" id="KOG1898">
    <property type="taxonomic scope" value="Eukaryota"/>
</dbReference>
<keyword evidence="12" id="KW-1185">Reference proteome</keyword>
<dbReference type="VEuPathDB" id="FungiDB:SJAG_02185"/>
<dbReference type="Pfam" id="PF03178">
    <property type="entry name" value="CPSF_A"/>
    <property type="match status" value="1"/>
</dbReference>
<dbReference type="EMBL" id="KE651166">
    <property type="protein sequence ID" value="EEB07104.1"/>
    <property type="molecule type" value="Genomic_DNA"/>
</dbReference>
<dbReference type="AlphaFoldDB" id="B6K1S3"/>
<gene>
    <name evidence="11" type="primary">prp12</name>
    <name evidence="10" type="ORF">SJAG_02185</name>
</gene>
<dbReference type="GO" id="GO:0005634">
    <property type="term" value="C:nucleus"/>
    <property type="evidence" value="ECO:0000318"/>
    <property type="project" value="GO_Central"/>
</dbReference>
<keyword evidence="5" id="KW-0539">Nucleus</keyword>
<dbReference type="GO" id="GO:0045292">
    <property type="term" value="P:mRNA cis splicing, via spliceosome"/>
    <property type="evidence" value="ECO:0007669"/>
    <property type="project" value="EnsemblFungi"/>
</dbReference>
<dbReference type="InterPro" id="IPR015943">
    <property type="entry name" value="WD40/YVTN_repeat-like_dom_sf"/>
</dbReference>
<dbReference type="FunFam" id="2.130.10.10:FF:000031">
    <property type="entry name" value="Splicing factor 3b subunit 3"/>
    <property type="match status" value="1"/>
</dbReference>
<feature type="domain" description="RSE1/DDB1/CPSF1 first beta-propeller" evidence="8">
    <location>
        <begin position="20"/>
        <end position="411"/>
    </location>
</feature>
<dbReference type="InterPro" id="IPR004871">
    <property type="entry name" value="RSE1/DDB1/CPSF1_C"/>
</dbReference>
<keyword evidence="2" id="KW-0507">mRNA processing</keyword>
<keyword evidence="3" id="KW-0747">Spliceosome</keyword>
<dbReference type="Gene3D" id="1.10.150.910">
    <property type="match status" value="1"/>
</dbReference>
<dbReference type="InterPro" id="IPR018846">
    <property type="entry name" value="Beta-prop_RSE1/DDB1/CPSF1_1st"/>
</dbReference>
<dbReference type="Gene3D" id="2.130.10.10">
    <property type="entry name" value="YVTN repeat-like/Quinoprotein amine dehydrogenase"/>
    <property type="match status" value="3"/>
</dbReference>
<evidence type="ECO:0000256" key="3">
    <source>
        <dbReference type="ARBA" id="ARBA00022728"/>
    </source>
</evidence>
<evidence type="ECO:0000313" key="12">
    <source>
        <dbReference type="Proteomes" id="UP000001744"/>
    </source>
</evidence>
<dbReference type="InterPro" id="IPR058543">
    <property type="entry name" value="Beta-prop_RSE1/DDB1/CPSF1_2nd"/>
</dbReference>
<dbReference type="GO" id="GO:0005681">
    <property type="term" value="C:spliceosomal complex"/>
    <property type="evidence" value="ECO:0007669"/>
    <property type="project" value="UniProtKB-KW"/>
</dbReference>
<dbReference type="GO" id="GO:0030620">
    <property type="term" value="F:U2 snRNA binding"/>
    <property type="evidence" value="ECO:0000318"/>
    <property type="project" value="GO_Central"/>
</dbReference>